<proteinExistence type="predicted"/>
<reference evidence="1 2" key="1">
    <citation type="submission" date="2019-09" db="EMBL/GenBank/DDBJ databases">
        <title>A chromosome-level genome assembly of the Chinese tupelo Nyssa sinensis.</title>
        <authorList>
            <person name="Yang X."/>
            <person name="Kang M."/>
            <person name="Yang Y."/>
            <person name="Xiong H."/>
            <person name="Wang M."/>
            <person name="Zhang Z."/>
            <person name="Wang Z."/>
            <person name="Wu H."/>
            <person name="Ma T."/>
            <person name="Liu J."/>
            <person name="Xi Z."/>
        </authorList>
    </citation>
    <scope>NUCLEOTIDE SEQUENCE [LARGE SCALE GENOMIC DNA]</scope>
    <source>
        <strain evidence="1">J267</strain>
        <tissue evidence="1">Leaf</tissue>
    </source>
</reference>
<gene>
    <name evidence="1" type="ORF">F0562_011603</name>
</gene>
<dbReference type="Proteomes" id="UP000325577">
    <property type="component" value="Linkage Group LG5"/>
</dbReference>
<dbReference type="EMBL" id="CM018048">
    <property type="protein sequence ID" value="KAA8520930.1"/>
    <property type="molecule type" value="Genomic_DNA"/>
</dbReference>
<protein>
    <submittedName>
        <fullName evidence="1">Uncharacterized protein</fullName>
    </submittedName>
</protein>
<keyword evidence="2" id="KW-1185">Reference proteome</keyword>
<name>A0A5J4ZR57_9ASTE</name>
<sequence length="91" mass="9949">MSYVEMEEELAAASMQEEKDGGVIGRFGVVPATTEVEVATVVLKIAIMAISNVNDDIDNENRNSVMYLYSDLGKLGTHTLDTSYELCGTRQ</sequence>
<accession>A0A5J4ZR57</accession>
<evidence type="ECO:0000313" key="2">
    <source>
        <dbReference type="Proteomes" id="UP000325577"/>
    </source>
</evidence>
<dbReference type="AlphaFoldDB" id="A0A5J4ZR57"/>
<organism evidence="1 2">
    <name type="scientific">Nyssa sinensis</name>
    <dbReference type="NCBI Taxonomy" id="561372"/>
    <lineage>
        <taxon>Eukaryota</taxon>
        <taxon>Viridiplantae</taxon>
        <taxon>Streptophyta</taxon>
        <taxon>Embryophyta</taxon>
        <taxon>Tracheophyta</taxon>
        <taxon>Spermatophyta</taxon>
        <taxon>Magnoliopsida</taxon>
        <taxon>eudicotyledons</taxon>
        <taxon>Gunneridae</taxon>
        <taxon>Pentapetalae</taxon>
        <taxon>asterids</taxon>
        <taxon>Cornales</taxon>
        <taxon>Nyssaceae</taxon>
        <taxon>Nyssa</taxon>
    </lineage>
</organism>
<evidence type="ECO:0000313" key="1">
    <source>
        <dbReference type="EMBL" id="KAA8520930.1"/>
    </source>
</evidence>